<dbReference type="InterPro" id="IPR000477">
    <property type="entry name" value="RT_dom"/>
</dbReference>
<dbReference type="EMBL" id="JACGWN010000013">
    <property type="protein sequence ID" value="KAL0411361.1"/>
    <property type="molecule type" value="Genomic_DNA"/>
</dbReference>
<evidence type="ECO:0000259" key="1">
    <source>
        <dbReference type="Pfam" id="PF00078"/>
    </source>
</evidence>
<dbReference type="AlphaFoldDB" id="A0AAW2U6L6"/>
<reference evidence="2" key="1">
    <citation type="submission" date="2020-06" db="EMBL/GenBank/DDBJ databases">
        <authorList>
            <person name="Li T."/>
            <person name="Hu X."/>
            <person name="Zhang T."/>
            <person name="Song X."/>
            <person name="Zhang H."/>
            <person name="Dai N."/>
            <person name="Sheng W."/>
            <person name="Hou X."/>
            <person name="Wei L."/>
        </authorList>
    </citation>
    <scope>NUCLEOTIDE SEQUENCE</scope>
    <source>
        <strain evidence="2">KEN1</strain>
        <tissue evidence="2">Leaf</tissue>
    </source>
</reference>
<reference evidence="2" key="2">
    <citation type="journal article" date="2024" name="Plant">
        <title>Genomic evolution and insights into agronomic trait innovations of Sesamum species.</title>
        <authorList>
            <person name="Miao H."/>
            <person name="Wang L."/>
            <person name="Qu L."/>
            <person name="Liu H."/>
            <person name="Sun Y."/>
            <person name="Le M."/>
            <person name="Wang Q."/>
            <person name="Wei S."/>
            <person name="Zheng Y."/>
            <person name="Lin W."/>
            <person name="Duan Y."/>
            <person name="Cao H."/>
            <person name="Xiong S."/>
            <person name="Wang X."/>
            <person name="Wei L."/>
            <person name="Li C."/>
            <person name="Ma Q."/>
            <person name="Ju M."/>
            <person name="Zhao R."/>
            <person name="Li G."/>
            <person name="Mu C."/>
            <person name="Tian Q."/>
            <person name="Mei H."/>
            <person name="Zhang T."/>
            <person name="Gao T."/>
            <person name="Zhang H."/>
        </authorList>
    </citation>
    <scope>NUCLEOTIDE SEQUENCE</scope>
    <source>
        <strain evidence="2">KEN1</strain>
    </source>
</reference>
<sequence length="272" mass="30681">MGDTHYYKGGAASLINPVTREEVKSAFFDIKEDRAPGPDGYSAGFYKAACSIIGDKLITAVMDFFENGRLLKQLNATLLTLVPKVQTPTTVGDFRTIFYCNVLYKAITKILVQRLRPLLDSLISPTQNAFIPGRSISENILLAQELFAGYNQQRMPPRCAMKVDLRKAYHTVEWDFLLATLKLFGFLSLFITWVEECVTMRHFSLCLNEGIHGFFAWARGQRQGDPMSPYLFVLVMELSFGDDLLLFCRADKESVGLLKRGCKCLMTIRAVC</sequence>
<dbReference type="SUPFAM" id="SSF56672">
    <property type="entry name" value="DNA/RNA polymerases"/>
    <property type="match status" value="1"/>
</dbReference>
<accession>A0AAW2U6L6</accession>
<name>A0AAW2U6L6_9LAMI</name>
<evidence type="ECO:0000313" key="2">
    <source>
        <dbReference type="EMBL" id="KAL0411361.1"/>
    </source>
</evidence>
<comment type="caution">
    <text evidence="2">The sequence shown here is derived from an EMBL/GenBank/DDBJ whole genome shotgun (WGS) entry which is preliminary data.</text>
</comment>
<gene>
    <name evidence="2" type="ORF">Slati_3725800</name>
</gene>
<organism evidence="2">
    <name type="scientific">Sesamum latifolium</name>
    <dbReference type="NCBI Taxonomy" id="2727402"/>
    <lineage>
        <taxon>Eukaryota</taxon>
        <taxon>Viridiplantae</taxon>
        <taxon>Streptophyta</taxon>
        <taxon>Embryophyta</taxon>
        <taxon>Tracheophyta</taxon>
        <taxon>Spermatophyta</taxon>
        <taxon>Magnoliopsida</taxon>
        <taxon>eudicotyledons</taxon>
        <taxon>Gunneridae</taxon>
        <taxon>Pentapetalae</taxon>
        <taxon>asterids</taxon>
        <taxon>lamiids</taxon>
        <taxon>Lamiales</taxon>
        <taxon>Pedaliaceae</taxon>
        <taxon>Sesamum</taxon>
    </lineage>
</organism>
<dbReference type="InterPro" id="IPR052343">
    <property type="entry name" value="Retrotransposon-Effector_Assoc"/>
</dbReference>
<dbReference type="CDD" id="cd01650">
    <property type="entry name" value="RT_nLTR_like"/>
    <property type="match status" value="1"/>
</dbReference>
<proteinExistence type="predicted"/>
<dbReference type="PANTHER" id="PTHR46890">
    <property type="entry name" value="NON-LTR RETROLELEMENT REVERSE TRANSCRIPTASE-LIKE PROTEIN-RELATED"/>
    <property type="match status" value="1"/>
</dbReference>
<protein>
    <submittedName>
        <fullName evidence="2">LINE-1 retrotransposable element O protein</fullName>
    </submittedName>
</protein>
<dbReference type="Pfam" id="PF00078">
    <property type="entry name" value="RVT_1"/>
    <property type="match status" value="1"/>
</dbReference>
<dbReference type="InterPro" id="IPR043502">
    <property type="entry name" value="DNA/RNA_pol_sf"/>
</dbReference>
<feature type="domain" description="Reverse transcriptase" evidence="1">
    <location>
        <begin position="86"/>
        <end position="237"/>
    </location>
</feature>
<dbReference type="PANTHER" id="PTHR46890:SF48">
    <property type="entry name" value="RNA-DIRECTED DNA POLYMERASE"/>
    <property type="match status" value="1"/>
</dbReference>